<evidence type="ECO:0000256" key="3">
    <source>
        <dbReference type="ARBA" id="ARBA00023002"/>
    </source>
</evidence>
<name>A0A4Q5ISX4_9ACTN</name>
<dbReference type="RefSeq" id="WP_129989718.1">
    <property type="nucleotide sequence ID" value="NZ_SDPU01000037.1"/>
</dbReference>
<proteinExistence type="inferred from homology"/>
<evidence type="ECO:0000256" key="5">
    <source>
        <dbReference type="RuleBase" id="RU003719"/>
    </source>
</evidence>
<feature type="domain" description="D-isomer specific 2-hydroxyacid dehydrogenase catalytic" evidence="6">
    <location>
        <begin position="30"/>
        <end position="316"/>
    </location>
</feature>
<dbReference type="FunFam" id="3.40.50.720:FF:000203">
    <property type="entry name" value="D-3-phosphoglycerate dehydrogenase (SerA)"/>
    <property type="match status" value="1"/>
</dbReference>
<dbReference type="Proteomes" id="UP000291189">
    <property type="component" value="Unassembled WGS sequence"/>
</dbReference>
<dbReference type="Gene3D" id="3.40.50.720">
    <property type="entry name" value="NAD(P)-binding Rossmann-like Domain"/>
    <property type="match status" value="2"/>
</dbReference>
<dbReference type="CDD" id="cd12169">
    <property type="entry name" value="PGDH_like_1"/>
    <property type="match status" value="1"/>
</dbReference>
<dbReference type="Pfam" id="PF02826">
    <property type="entry name" value="2-Hacid_dh_C"/>
    <property type="match status" value="1"/>
</dbReference>
<dbReference type="PANTHER" id="PTHR42789">
    <property type="entry name" value="D-ISOMER SPECIFIC 2-HYDROXYACID DEHYDROGENASE FAMILY PROTEIN (AFU_ORTHOLOGUE AFUA_6G10090)"/>
    <property type="match status" value="1"/>
</dbReference>
<evidence type="ECO:0000313" key="8">
    <source>
        <dbReference type="EMBL" id="RYU08862.1"/>
    </source>
</evidence>
<evidence type="ECO:0000256" key="1">
    <source>
        <dbReference type="ARBA" id="ARBA00005854"/>
    </source>
</evidence>
<dbReference type="GO" id="GO:0016616">
    <property type="term" value="F:oxidoreductase activity, acting on the CH-OH group of donors, NAD or NADP as acceptor"/>
    <property type="evidence" value="ECO:0007669"/>
    <property type="project" value="InterPro"/>
</dbReference>
<dbReference type="OrthoDB" id="117809at2"/>
<dbReference type="GO" id="GO:0008652">
    <property type="term" value="P:amino acid biosynthetic process"/>
    <property type="evidence" value="ECO:0007669"/>
    <property type="project" value="UniProtKB-KW"/>
</dbReference>
<dbReference type="InterPro" id="IPR050857">
    <property type="entry name" value="D-2-hydroxyacid_DH"/>
</dbReference>
<evidence type="ECO:0000259" key="7">
    <source>
        <dbReference type="Pfam" id="PF02826"/>
    </source>
</evidence>
<dbReference type="AlphaFoldDB" id="A0A4Q5ISX4"/>
<organism evidence="8 9">
    <name type="scientific">Nocardioides iriomotensis</name>
    <dbReference type="NCBI Taxonomy" id="715784"/>
    <lineage>
        <taxon>Bacteria</taxon>
        <taxon>Bacillati</taxon>
        <taxon>Actinomycetota</taxon>
        <taxon>Actinomycetes</taxon>
        <taxon>Propionibacteriales</taxon>
        <taxon>Nocardioidaceae</taxon>
        <taxon>Nocardioides</taxon>
    </lineage>
</organism>
<dbReference type="SUPFAM" id="SSF52283">
    <property type="entry name" value="Formate/glycerate dehydrogenase catalytic domain-like"/>
    <property type="match status" value="1"/>
</dbReference>
<keyword evidence="4" id="KW-0520">NAD</keyword>
<dbReference type="PANTHER" id="PTHR42789:SF1">
    <property type="entry name" value="D-ISOMER SPECIFIC 2-HYDROXYACID DEHYDROGENASE FAMILY PROTEIN (AFU_ORTHOLOGUE AFUA_6G10090)"/>
    <property type="match status" value="1"/>
</dbReference>
<gene>
    <name evidence="8" type="ORF">ETU37_22650</name>
</gene>
<dbReference type="SUPFAM" id="SSF51735">
    <property type="entry name" value="NAD(P)-binding Rossmann-fold domains"/>
    <property type="match status" value="1"/>
</dbReference>
<evidence type="ECO:0000259" key="6">
    <source>
        <dbReference type="Pfam" id="PF00389"/>
    </source>
</evidence>
<keyword evidence="9" id="KW-1185">Reference proteome</keyword>
<dbReference type="EMBL" id="SDPU01000037">
    <property type="protein sequence ID" value="RYU08862.1"/>
    <property type="molecule type" value="Genomic_DNA"/>
</dbReference>
<comment type="similarity">
    <text evidence="1 5">Belongs to the D-isomer specific 2-hydroxyacid dehydrogenase family.</text>
</comment>
<reference evidence="8 9" key="1">
    <citation type="submission" date="2019-01" db="EMBL/GenBank/DDBJ databases">
        <title>Nocardioides guangzhouensis sp. nov., an actinobacterium isolated from soil.</title>
        <authorList>
            <person name="Fu Y."/>
            <person name="Cai Y."/>
            <person name="Lin Z."/>
            <person name="Chen P."/>
        </authorList>
    </citation>
    <scope>NUCLEOTIDE SEQUENCE [LARGE SCALE GENOMIC DNA]</scope>
    <source>
        <strain evidence="8 9">NBRC 105384</strain>
    </source>
</reference>
<dbReference type="InterPro" id="IPR036291">
    <property type="entry name" value="NAD(P)-bd_dom_sf"/>
</dbReference>
<keyword evidence="3 5" id="KW-0560">Oxidoreductase</keyword>
<evidence type="ECO:0000256" key="2">
    <source>
        <dbReference type="ARBA" id="ARBA00022605"/>
    </source>
</evidence>
<dbReference type="InterPro" id="IPR006139">
    <property type="entry name" value="D-isomer_2_OHA_DH_cat_dom"/>
</dbReference>
<dbReference type="InterPro" id="IPR029752">
    <property type="entry name" value="D-isomer_DH_CS1"/>
</dbReference>
<protein>
    <submittedName>
        <fullName evidence="8">D-2-hydroxyacid dehydrogenase family protein</fullName>
    </submittedName>
</protein>
<accession>A0A4Q5ISX4</accession>
<dbReference type="Pfam" id="PF00389">
    <property type="entry name" value="2-Hacid_dh"/>
    <property type="match status" value="1"/>
</dbReference>
<evidence type="ECO:0000313" key="9">
    <source>
        <dbReference type="Proteomes" id="UP000291189"/>
    </source>
</evidence>
<feature type="domain" description="D-isomer specific 2-hydroxyacid dehydrogenase NAD-binding" evidence="7">
    <location>
        <begin position="116"/>
        <end position="289"/>
    </location>
</feature>
<dbReference type="InterPro" id="IPR029753">
    <property type="entry name" value="D-isomer_DH_CS"/>
</dbReference>
<dbReference type="PROSITE" id="PS00065">
    <property type="entry name" value="D_2_HYDROXYACID_DH_1"/>
    <property type="match status" value="1"/>
</dbReference>
<dbReference type="PROSITE" id="PS00671">
    <property type="entry name" value="D_2_HYDROXYACID_DH_3"/>
    <property type="match status" value="1"/>
</dbReference>
<sequence>MAAPRLAVLDDYQGVALDLADWSPLDGRADITVFDRHLGDEEAAVEALQGFEVLVAMRERTRFPRSVLARLPDLRLLVTTGMRNAAIDLDAARDHGVVVCGTELGAPYDAAELTWALLMAAAKRVDVELANLREGRWQTTIGTSLAGRTLGVVGLGRLGGKVAEYGRAFDMDVVAWSTNLTDERCAEVGVRRAGSLDDLLAESDFVSLHLVLSRRSRGTIGRRELALMKPTAWLVNTSRGPLCDEEALLEAVRTGVIAGAALDVFDVEPLPADHPLRTEPNVVATPHIGYVTSAGHAYRYTEAVQDVVAFLDGAPVRVLT</sequence>
<keyword evidence="2" id="KW-0028">Amino-acid biosynthesis</keyword>
<comment type="caution">
    <text evidence="8">The sequence shown here is derived from an EMBL/GenBank/DDBJ whole genome shotgun (WGS) entry which is preliminary data.</text>
</comment>
<dbReference type="GO" id="GO:0051287">
    <property type="term" value="F:NAD binding"/>
    <property type="evidence" value="ECO:0007669"/>
    <property type="project" value="InterPro"/>
</dbReference>
<evidence type="ECO:0000256" key="4">
    <source>
        <dbReference type="ARBA" id="ARBA00023027"/>
    </source>
</evidence>
<dbReference type="InterPro" id="IPR006140">
    <property type="entry name" value="D-isomer_DH_NAD-bd"/>
</dbReference>